<proteinExistence type="predicted"/>
<reference evidence="2" key="1">
    <citation type="submission" date="2017-01" db="EMBL/GenBank/DDBJ databases">
        <title>Genome Analysis of Deinococcus marmoris KOPRI26562.</title>
        <authorList>
            <person name="Kim J.H."/>
            <person name="Oh H.-M."/>
        </authorList>
    </citation>
    <scope>NUCLEOTIDE SEQUENCE [LARGE SCALE GENOMIC DNA]</scope>
    <source>
        <strain evidence="2">PAMC 26633</strain>
    </source>
</reference>
<dbReference type="EMBL" id="MTHB01000165">
    <property type="protein sequence ID" value="OXC75681.1"/>
    <property type="molecule type" value="Genomic_DNA"/>
</dbReference>
<dbReference type="AlphaFoldDB" id="A0A226WWW6"/>
<gene>
    <name evidence="1" type="ORF">BSU04_25970</name>
</gene>
<organism evidence="1 2">
    <name type="scientific">Caballeronia sordidicola</name>
    <name type="common">Burkholderia sordidicola</name>
    <dbReference type="NCBI Taxonomy" id="196367"/>
    <lineage>
        <taxon>Bacteria</taxon>
        <taxon>Pseudomonadati</taxon>
        <taxon>Pseudomonadota</taxon>
        <taxon>Betaproteobacteria</taxon>
        <taxon>Burkholderiales</taxon>
        <taxon>Burkholderiaceae</taxon>
        <taxon>Caballeronia</taxon>
    </lineage>
</organism>
<evidence type="ECO:0000313" key="1">
    <source>
        <dbReference type="EMBL" id="OXC75681.1"/>
    </source>
</evidence>
<accession>A0A226WWW6</accession>
<protein>
    <submittedName>
        <fullName evidence="1">Uncharacterized protein</fullName>
    </submittedName>
</protein>
<comment type="caution">
    <text evidence="1">The sequence shown here is derived from an EMBL/GenBank/DDBJ whole genome shotgun (WGS) entry which is preliminary data.</text>
</comment>
<evidence type="ECO:0000313" key="2">
    <source>
        <dbReference type="Proteomes" id="UP000214720"/>
    </source>
</evidence>
<dbReference type="Proteomes" id="UP000214720">
    <property type="component" value="Unassembled WGS sequence"/>
</dbReference>
<name>A0A226WWW6_CABSO</name>
<sequence length="74" mass="8845">MGFDMDLHEKTREMLPYFEKYPKKLRDCETVQNVLALVEGGKDFWLTVGDGWYMEFSLVHPEAKEWLNRYLAEV</sequence>